<dbReference type="EC" id="2.4.1.255" evidence="3"/>
<feature type="repeat" description="TPR" evidence="8">
    <location>
        <begin position="6"/>
        <end position="39"/>
    </location>
</feature>
<feature type="repeat" description="TPR" evidence="8">
    <location>
        <begin position="75"/>
        <end position="108"/>
    </location>
</feature>
<evidence type="ECO:0000256" key="5">
    <source>
        <dbReference type="ARBA" id="ARBA00022679"/>
    </source>
</evidence>
<comment type="pathway">
    <text evidence="1">Protein modification; protein glycosylation.</text>
</comment>
<dbReference type="InterPro" id="IPR019734">
    <property type="entry name" value="TPR_rpt"/>
</dbReference>
<feature type="domain" description="O-GlcNAc transferase C-terminal" evidence="9">
    <location>
        <begin position="474"/>
        <end position="653"/>
    </location>
</feature>
<sequence>MISNEAQRYYQQGCDLQLAGQQTAALDAFLRALELDPGLSLAHLQVGQLYLEAQNDLDLAQAAFEKALKFNPQCAPAYYHLGQVQYQQGKPVSALQNWQRYLQFQPEDSKVQLEIGDLLAELGKKQQANNRYLKASSLAPQNQEALDRQVQAEISQNPLQFYQLMQVSEQTFPNESLELARNLAFLLENKGFLKEARECYGKVLASPQLPDRLAWELKQDLLVPVFPSSQAQQLHYLEKTRQSLIAWENRQLPAAPPIQTNLSNLGLYLLNWVPLENMAYSAYNPAQERRRLGQVLHKLLPPQAPLRHATLRKQKRRIGFVLSASGAVLKFMVGLLQRLPTNIFEIYILHTDKVSAAYFSAERLQPQFQYHLLQESPRAVVQQIRDLELDILYLTEPNAQQGMQSLLASFRLAPVQVTSWLSSGTTGQPHLDYFLSSELVEPPENPAQYYTERLVLQKTLPTYFFRPPRVRKYQRSDYGLPETGQLYLCPHLMHKIQPDFETLMAEILRADPEGHLVLLTNPNNEELRGLLLQRFEQNIPELMSRIWFLPYLKSEEYLNLLEIGDVSLDPLYFGGGTTSYEALGSGIPMITLPDPERLHGRVTLGCYRKMGLEACIAKDRQDYVQKALAIASDKKRNAEIRAEILAQADQLFEDQAAVSELCEFLSSVSLRA</sequence>
<protein>
    <recommendedName>
        <fullName evidence="3">protein O-GlcNAc transferase</fullName>
        <ecNumber evidence="3">2.4.1.255</ecNumber>
    </recommendedName>
</protein>
<dbReference type="SUPFAM" id="SSF48452">
    <property type="entry name" value="TPR-like"/>
    <property type="match status" value="1"/>
</dbReference>
<name>A0A2M7FYB1_9BACT</name>
<accession>A0A2M7FYB1</accession>
<dbReference type="AlphaFoldDB" id="A0A2M7FYB1"/>
<dbReference type="Pfam" id="PF13844">
    <property type="entry name" value="Glyco_transf_41"/>
    <property type="match status" value="1"/>
</dbReference>
<dbReference type="PANTHER" id="PTHR44366:SF1">
    <property type="entry name" value="UDP-N-ACETYLGLUCOSAMINE--PEPTIDE N-ACETYLGLUCOSAMINYLTRANSFERASE 110 KDA SUBUNIT"/>
    <property type="match status" value="1"/>
</dbReference>
<dbReference type="EMBL" id="PFFQ01000064">
    <property type="protein sequence ID" value="PIW14125.1"/>
    <property type="molecule type" value="Genomic_DNA"/>
</dbReference>
<dbReference type="InterPro" id="IPR029489">
    <property type="entry name" value="OGT/SEC/SPY_C"/>
</dbReference>
<dbReference type="SMART" id="SM00028">
    <property type="entry name" value="TPR"/>
    <property type="match status" value="4"/>
</dbReference>
<evidence type="ECO:0000313" key="10">
    <source>
        <dbReference type="EMBL" id="PIW14125.1"/>
    </source>
</evidence>
<evidence type="ECO:0000256" key="2">
    <source>
        <dbReference type="ARBA" id="ARBA00005386"/>
    </source>
</evidence>
<comment type="similarity">
    <text evidence="2">Belongs to the glycosyltransferase 41 family. O-GlcNAc transferase subfamily.</text>
</comment>
<keyword evidence="7 8" id="KW-0802">TPR repeat</keyword>
<dbReference type="GO" id="GO:0006493">
    <property type="term" value="P:protein O-linked glycosylation"/>
    <property type="evidence" value="ECO:0007669"/>
    <property type="project" value="InterPro"/>
</dbReference>
<evidence type="ECO:0000256" key="8">
    <source>
        <dbReference type="PROSITE-ProRule" id="PRU00339"/>
    </source>
</evidence>
<dbReference type="SUPFAM" id="SSF53756">
    <property type="entry name" value="UDP-Glycosyltransferase/glycogen phosphorylase"/>
    <property type="match status" value="1"/>
</dbReference>
<evidence type="ECO:0000256" key="4">
    <source>
        <dbReference type="ARBA" id="ARBA00022676"/>
    </source>
</evidence>
<evidence type="ECO:0000259" key="9">
    <source>
        <dbReference type="Pfam" id="PF13844"/>
    </source>
</evidence>
<evidence type="ECO:0000256" key="6">
    <source>
        <dbReference type="ARBA" id="ARBA00022737"/>
    </source>
</evidence>
<comment type="caution">
    <text evidence="10">The sequence shown here is derived from an EMBL/GenBank/DDBJ whole genome shotgun (WGS) entry which is preliminary data.</text>
</comment>
<dbReference type="Pfam" id="PF13432">
    <property type="entry name" value="TPR_16"/>
    <property type="match status" value="1"/>
</dbReference>
<evidence type="ECO:0000256" key="3">
    <source>
        <dbReference type="ARBA" id="ARBA00011970"/>
    </source>
</evidence>
<dbReference type="Gene3D" id="3.40.50.11380">
    <property type="match status" value="1"/>
</dbReference>
<gene>
    <name evidence="10" type="ORF">COW36_23030</name>
</gene>
<dbReference type="InterPro" id="IPR011990">
    <property type="entry name" value="TPR-like_helical_dom_sf"/>
</dbReference>
<organism evidence="10 11">
    <name type="scientific">bacterium (Candidatus Blackallbacteria) CG17_big_fil_post_rev_8_21_14_2_50_48_46</name>
    <dbReference type="NCBI Taxonomy" id="2014261"/>
    <lineage>
        <taxon>Bacteria</taxon>
        <taxon>Candidatus Blackallbacteria</taxon>
    </lineage>
</organism>
<reference evidence="10 11" key="1">
    <citation type="submission" date="2017-09" db="EMBL/GenBank/DDBJ databases">
        <title>Depth-based differentiation of microbial function through sediment-hosted aquifers and enrichment of novel symbionts in the deep terrestrial subsurface.</title>
        <authorList>
            <person name="Probst A.J."/>
            <person name="Ladd B."/>
            <person name="Jarett J.K."/>
            <person name="Geller-Mcgrath D.E."/>
            <person name="Sieber C.M."/>
            <person name="Emerson J.B."/>
            <person name="Anantharaman K."/>
            <person name="Thomas B.C."/>
            <person name="Malmstrom R."/>
            <person name="Stieglmeier M."/>
            <person name="Klingl A."/>
            <person name="Woyke T."/>
            <person name="Ryan C.M."/>
            <person name="Banfield J.F."/>
        </authorList>
    </citation>
    <scope>NUCLEOTIDE SEQUENCE [LARGE SCALE GENOMIC DNA]</scope>
    <source>
        <strain evidence="10">CG17_big_fil_post_rev_8_21_14_2_50_48_46</strain>
    </source>
</reference>
<dbReference type="PANTHER" id="PTHR44366">
    <property type="entry name" value="UDP-N-ACETYLGLUCOSAMINE--PEPTIDE N-ACETYLGLUCOSAMINYLTRANSFERASE 110 KDA SUBUNIT"/>
    <property type="match status" value="1"/>
</dbReference>
<dbReference type="Gene3D" id="3.40.50.2000">
    <property type="entry name" value="Glycogen Phosphorylase B"/>
    <property type="match status" value="1"/>
</dbReference>
<dbReference type="Proteomes" id="UP000231019">
    <property type="component" value="Unassembled WGS sequence"/>
</dbReference>
<dbReference type="PROSITE" id="PS50005">
    <property type="entry name" value="TPR"/>
    <property type="match status" value="3"/>
</dbReference>
<feature type="repeat" description="TPR" evidence="8">
    <location>
        <begin position="109"/>
        <end position="142"/>
    </location>
</feature>
<keyword evidence="6" id="KW-0677">Repeat</keyword>
<evidence type="ECO:0000256" key="1">
    <source>
        <dbReference type="ARBA" id="ARBA00004922"/>
    </source>
</evidence>
<evidence type="ECO:0000256" key="7">
    <source>
        <dbReference type="ARBA" id="ARBA00022803"/>
    </source>
</evidence>
<dbReference type="GO" id="GO:0097363">
    <property type="term" value="F:protein O-acetylglucosaminyltransferase activity"/>
    <property type="evidence" value="ECO:0007669"/>
    <property type="project" value="UniProtKB-EC"/>
</dbReference>
<keyword evidence="5" id="KW-0808">Transferase</keyword>
<evidence type="ECO:0000313" key="11">
    <source>
        <dbReference type="Proteomes" id="UP000231019"/>
    </source>
</evidence>
<proteinExistence type="inferred from homology"/>
<dbReference type="InterPro" id="IPR037919">
    <property type="entry name" value="OGT"/>
</dbReference>
<dbReference type="Gene3D" id="1.25.40.10">
    <property type="entry name" value="Tetratricopeptide repeat domain"/>
    <property type="match status" value="1"/>
</dbReference>
<keyword evidence="4" id="KW-0328">Glycosyltransferase</keyword>